<evidence type="ECO:0000313" key="1">
    <source>
        <dbReference type="EMBL" id="KAB7784101.1"/>
    </source>
</evidence>
<gene>
    <name evidence="1" type="ORF">F8B43_3456</name>
</gene>
<reference evidence="1 2" key="1">
    <citation type="submission" date="2019-10" db="EMBL/GenBank/DDBJ databases">
        <title>Draft Genome Sequence of the Caffeine Degrading Methylotroph Methylorubrum populi PINKEL.</title>
        <authorList>
            <person name="Dawson S.C."/>
            <person name="Zhang X."/>
            <person name="Wright M.E."/>
            <person name="Sharma G."/>
            <person name="Langner J.T."/>
            <person name="Ditty J.L."/>
            <person name="Subuyuj G.A."/>
        </authorList>
    </citation>
    <scope>NUCLEOTIDE SEQUENCE [LARGE SCALE GENOMIC DNA]</scope>
    <source>
        <strain evidence="1 2">Pinkel</strain>
    </source>
</reference>
<dbReference type="EMBL" id="WEKV01000013">
    <property type="protein sequence ID" value="KAB7784101.1"/>
    <property type="molecule type" value="Genomic_DNA"/>
</dbReference>
<protein>
    <submittedName>
        <fullName evidence="1">CopG protein</fullName>
    </submittedName>
</protein>
<dbReference type="PROSITE" id="PS51318">
    <property type="entry name" value="TAT"/>
    <property type="match status" value="1"/>
</dbReference>
<dbReference type="InterPro" id="IPR007332">
    <property type="entry name" value="DUF411"/>
</dbReference>
<accession>A0A833J5V4</accession>
<dbReference type="RefSeq" id="WP_137830751.1">
    <property type="nucleotide sequence ID" value="NZ_WEKV01000013.1"/>
</dbReference>
<dbReference type="Pfam" id="PF04214">
    <property type="entry name" value="DUF411"/>
    <property type="match status" value="1"/>
</dbReference>
<sequence>MNASLLPSRRGVLAGLSGLGGLLLAAPLRAAEPLPEIQVTKDPSCGCCEAWVTHIRAAGFPVQVTEAPVNPVKARLGVPRSLASCHTAQVGGYVIEGHVPAGAILRLLAEKPSGTGLAVPGMPVGSPGMEADGVPPDTYDVILFGPELQRPFARYRGGTPL</sequence>
<dbReference type="Proteomes" id="UP000469949">
    <property type="component" value="Unassembled WGS sequence"/>
</dbReference>
<dbReference type="InterPro" id="IPR006311">
    <property type="entry name" value="TAT_signal"/>
</dbReference>
<proteinExistence type="predicted"/>
<organism evidence="1 2">
    <name type="scientific">Methylorubrum populi</name>
    <dbReference type="NCBI Taxonomy" id="223967"/>
    <lineage>
        <taxon>Bacteria</taxon>
        <taxon>Pseudomonadati</taxon>
        <taxon>Pseudomonadota</taxon>
        <taxon>Alphaproteobacteria</taxon>
        <taxon>Hyphomicrobiales</taxon>
        <taxon>Methylobacteriaceae</taxon>
        <taxon>Methylorubrum</taxon>
    </lineage>
</organism>
<evidence type="ECO:0000313" key="2">
    <source>
        <dbReference type="Proteomes" id="UP000469949"/>
    </source>
</evidence>
<name>A0A833J5V4_9HYPH</name>
<comment type="caution">
    <text evidence="1">The sequence shown here is derived from an EMBL/GenBank/DDBJ whole genome shotgun (WGS) entry which is preliminary data.</text>
</comment>
<dbReference type="AlphaFoldDB" id="A0A833J5V4"/>